<dbReference type="Proteomes" id="UP000245699">
    <property type="component" value="Unassembled WGS sequence"/>
</dbReference>
<dbReference type="GO" id="GO:0022857">
    <property type="term" value="F:transmembrane transporter activity"/>
    <property type="evidence" value="ECO:0007669"/>
    <property type="project" value="InterPro"/>
</dbReference>
<dbReference type="Gene3D" id="1.20.1250.20">
    <property type="entry name" value="MFS general substrate transporter like domains"/>
    <property type="match status" value="1"/>
</dbReference>
<feature type="transmembrane region" description="Helical" evidence="3">
    <location>
        <begin position="203"/>
        <end position="223"/>
    </location>
</feature>
<comment type="subcellular location">
    <subcellularLocation>
        <location evidence="1">Membrane</location>
        <topology evidence="1">Multi-pass membrane protein</topology>
    </subcellularLocation>
</comment>
<name>A0A2T9XZR2_9FUNG</name>
<comment type="caution">
    <text evidence="5">The sequence shown here is derived from an EMBL/GenBank/DDBJ whole genome shotgun (WGS) entry which is preliminary data.</text>
</comment>
<dbReference type="PANTHER" id="PTHR11360:SF284">
    <property type="entry name" value="EG:103B4.3 PROTEIN-RELATED"/>
    <property type="match status" value="1"/>
</dbReference>
<evidence type="ECO:0000256" key="3">
    <source>
        <dbReference type="SAM" id="Phobius"/>
    </source>
</evidence>
<feature type="transmembrane region" description="Helical" evidence="3">
    <location>
        <begin position="280"/>
        <end position="299"/>
    </location>
</feature>
<dbReference type="InterPro" id="IPR020846">
    <property type="entry name" value="MFS_dom"/>
</dbReference>
<evidence type="ECO:0000256" key="1">
    <source>
        <dbReference type="ARBA" id="ARBA00004141"/>
    </source>
</evidence>
<keyword evidence="6" id="KW-1185">Reference proteome</keyword>
<comment type="similarity">
    <text evidence="2">Belongs to the major facilitator superfamily. Monocarboxylate porter (TC 2.A.1.13) family.</text>
</comment>
<accession>A0A2T9XZR2</accession>
<feature type="transmembrane region" description="Helical" evidence="3">
    <location>
        <begin position="370"/>
        <end position="392"/>
    </location>
</feature>
<dbReference type="OrthoDB" id="6499973at2759"/>
<feature type="transmembrane region" description="Helical" evidence="3">
    <location>
        <begin position="85"/>
        <end position="108"/>
    </location>
</feature>
<feature type="transmembrane region" description="Helical" evidence="3">
    <location>
        <begin position="311"/>
        <end position="329"/>
    </location>
</feature>
<dbReference type="Pfam" id="PF07690">
    <property type="entry name" value="MFS_1"/>
    <property type="match status" value="1"/>
</dbReference>
<protein>
    <recommendedName>
        <fullName evidence="4">Major facilitator superfamily (MFS) profile domain-containing protein</fullName>
    </recommendedName>
</protein>
<dbReference type="AlphaFoldDB" id="A0A2T9XZR2"/>
<feature type="domain" description="Major facilitator superfamily (MFS) profile" evidence="4">
    <location>
        <begin position="245"/>
        <end position="439"/>
    </location>
</feature>
<reference evidence="5 6" key="1">
    <citation type="journal article" date="2018" name="MBio">
        <title>Comparative Genomics Reveals the Core Gene Toolbox for the Fungus-Insect Symbiosis.</title>
        <authorList>
            <person name="Wang Y."/>
            <person name="Stata M."/>
            <person name="Wang W."/>
            <person name="Stajich J.E."/>
            <person name="White M.M."/>
            <person name="Moncalvo J.M."/>
        </authorList>
    </citation>
    <scope>NUCLEOTIDE SEQUENCE [LARGE SCALE GENOMIC DNA]</scope>
    <source>
        <strain evidence="5 6">AUS-77-4</strain>
    </source>
</reference>
<proteinExistence type="inferred from homology"/>
<feature type="transmembrane region" description="Helical" evidence="3">
    <location>
        <begin position="404"/>
        <end position="427"/>
    </location>
</feature>
<dbReference type="EMBL" id="MBFT01001069">
    <property type="protein sequence ID" value="PVU85557.1"/>
    <property type="molecule type" value="Genomic_DNA"/>
</dbReference>
<feature type="transmembrane region" description="Helical" evidence="3">
    <location>
        <begin position="115"/>
        <end position="133"/>
    </location>
</feature>
<sequence>MEKTEKIDYSESQNDQAGQQVDLAPENVASIQEVDEIPPDKGYAWLILFAGVLNYMMPFGTLNAFGVFQTYYLLVMFPNEPARNISWISTMALSCSYIGSIFASSLIARFGLRGTNLIGTLVGAGGFLLASFSTKVWQLVLTQGVLFGIGGSILINVSVVVPSLWFEKHLGLAIGTVIAGTGLGSLIITPITTQAIKAVGISWTFRILALMYCVLTGVGTIVFKPRKHFVSAKSVINLQHLKDPVALLLCFAGFLVVTGYTCGTLYFPATIVALGTTKQYASNLIMVFSVFSMTGRILSGQLARRLGSVKILIFSHAMNGLVMILLWNLGKSVPVYIVAYSLIGLFSVPLFTLSSVIIANHYPKKYISQVNGLVSLFMGAGAILGIPLVGLVFDVVGNRTDYKWVKIIGAISYFSTIICFVLLRIYLIKSDPKYRLSPL</sequence>
<feature type="transmembrane region" description="Helical" evidence="3">
    <location>
        <begin position="145"/>
        <end position="165"/>
    </location>
</feature>
<feature type="transmembrane region" description="Helical" evidence="3">
    <location>
        <begin position="244"/>
        <end position="268"/>
    </location>
</feature>
<dbReference type="InterPro" id="IPR036259">
    <property type="entry name" value="MFS_trans_sf"/>
</dbReference>
<dbReference type="InterPro" id="IPR050327">
    <property type="entry name" value="Proton-linked_MCT"/>
</dbReference>
<evidence type="ECO:0000313" key="6">
    <source>
        <dbReference type="Proteomes" id="UP000245699"/>
    </source>
</evidence>
<feature type="transmembrane region" description="Helical" evidence="3">
    <location>
        <begin position="172"/>
        <end position="191"/>
    </location>
</feature>
<evidence type="ECO:0000313" key="5">
    <source>
        <dbReference type="EMBL" id="PVU85557.1"/>
    </source>
</evidence>
<dbReference type="GO" id="GO:0016020">
    <property type="term" value="C:membrane"/>
    <property type="evidence" value="ECO:0007669"/>
    <property type="project" value="UniProtKB-SubCell"/>
</dbReference>
<feature type="transmembrane region" description="Helical" evidence="3">
    <location>
        <begin position="43"/>
        <end position="65"/>
    </location>
</feature>
<dbReference type="PANTHER" id="PTHR11360">
    <property type="entry name" value="MONOCARBOXYLATE TRANSPORTER"/>
    <property type="match status" value="1"/>
</dbReference>
<gene>
    <name evidence="5" type="ORF">BB559_006937</name>
</gene>
<keyword evidence="3" id="KW-0472">Membrane</keyword>
<keyword evidence="3" id="KW-0812">Transmembrane</keyword>
<evidence type="ECO:0000256" key="2">
    <source>
        <dbReference type="ARBA" id="ARBA00006727"/>
    </source>
</evidence>
<organism evidence="5 6">
    <name type="scientific">Furculomyces boomerangus</name>
    <dbReference type="NCBI Taxonomy" id="61424"/>
    <lineage>
        <taxon>Eukaryota</taxon>
        <taxon>Fungi</taxon>
        <taxon>Fungi incertae sedis</taxon>
        <taxon>Zoopagomycota</taxon>
        <taxon>Kickxellomycotina</taxon>
        <taxon>Harpellomycetes</taxon>
        <taxon>Harpellales</taxon>
        <taxon>Harpellaceae</taxon>
        <taxon>Furculomyces</taxon>
    </lineage>
</organism>
<feature type="transmembrane region" description="Helical" evidence="3">
    <location>
        <begin position="335"/>
        <end position="358"/>
    </location>
</feature>
<dbReference type="SUPFAM" id="SSF103473">
    <property type="entry name" value="MFS general substrate transporter"/>
    <property type="match status" value="1"/>
</dbReference>
<dbReference type="InterPro" id="IPR011701">
    <property type="entry name" value="MFS"/>
</dbReference>
<evidence type="ECO:0000259" key="4">
    <source>
        <dbReference type="PROSITE" id="PS50850"/>
    </source>
</evidence>
<keyword evidence="3" id="KW-1133">Transmembrane helix</keyword>
<dbReference type="PROSITE" id="PS50850">
    <property type="entry name" value="MFS"/>
    <property type="match status" value="1"/>
</dbReference>